<comment type="subcellular location">
    <subcellularLocation>
        <location evidence="2">Secreted</location>
    </subcellularLocation>
</comment>
<dbReference type="InterPro" id="IPR056304">
    <property type="entry name" value="Lip-like_C"/>
</dbReference>
<dbReference type="AlphaFoldDB" id="A0A0A0IDP0"/>
<dbReference type="Proteomes" id="UP000030012">
    <property type="component" value="Unassembled WGS sequence"/>
</dbReference>
<evidence type="ECO:0000313" key="11">
    <source>
        <dbReference type="EMBL" id="KGM98441.1"/>
    </source>
</evidence>
<keyword evidence="8" id="KW-0443">Lipid metabolism</keyword>
<dbReference type="GO" id="GO:0005576">
    <property type="term" value="C:extracellular region"/>
    <property type="evidence" value="ECO:0007669"/>
    <property type="project" value="UniProtKB-SubCell"/>
</dbReference>
<dbReference type="EC" id="3.1.1.3" evidence="3"/>
<reference evidence="11 12" key="1">
    <citation type="submission" date="2014-01" db="EMBL/GenBank/DDBJ databases">
        <title>Plasmidome dynamics in the species complex Clostridium novyi sensu lato converts strains of independent lineages into distinctly different pathogens.</title>
        <authorList>
            <person name="Skarin H."/>
            <person name="Segerman B."/>
        </authorList>
    </citation>
    <scope>NUCLEOTIDE SEQUENCE [LARGE SCALE GENOMIC DNA]</scope>
    <source>
        <strain evidence="11 12">4552</strain>
    </source>
</reference>
<comment type="caution">
    <text evidence="11">The sequence shown here is derived from an EMBL/GenBank/DDBJ whole genome shotgun (WGS) entry which is preliminary data.</text>
</comment>
<evidence type="ECO:0000256" key="4">
    <source>
        <dbReference type="ARBA" id="ARBA00022525"/>
    </source>
</evidence>
<organism evidence="11 12">
    <name type="scientific">Clostridium novyi A str. 4552</name>
    <dbReference type="NCBI Taxonomy" id="1444289"/>
    <lineage>
        <taxon>Bacteria</taxon>
        <taxon>Bacillati</taxon>
        <taxon>Bacillota</taxon>
        <taxon>Clostridia</taxon>
        <taxon>Eubacteriales</taxon>
        <taxon>Clostridiaceae</taxon>
        <taxon>Clostridium</taxon>
    </lineage>
</organism>
<evidence type="ECO:0000256" key="7">
    <source>
        <dbReference type="ARBA" id="ARBA00022963"/>
    </source>
</evidence>
<dbReference type="Gene3D" id="3.40.50.1820">
    <property type="entry name" value="alpha/beta hydrolase"/>
    <property type="match status" value="1"/>
</dbReference>
<keyword evidence="4" id="KW-0964">Secreted</keyword>
<evidence type="ECO:0000256" key="6">
    <source>
        <dbReference type="ARBA" id="ARBA00022801"/>
    </source>
</evidence>
<name>A0A0A0IDP0_CLONO</name>
<dbReference type="EMBL" id="JENJ01000001">
    <property type="protein sequence ID" value="KGM98441.1"/>
    <property type="molecule type" value="Genomic_DNA"/>
</dbReference>
<accession>A0A0A0IDP0</accession>
<protein>
    <recommendedName>
        <fullName evidence="3">triacylglycerol lipase</fullName>
        <ecNumber evidence="3">3.1.1.3</ecNumber>
    </recommendedName>
</protein>
<evidence type="ECO:0000256" key="3">
    <source>
        <dbReference type="ARBA" id="ARBA00013279"/>
    </source>
</evidence>
<dbReference type="Pfam" id="PF24708">
    <property type="entry name" value="Lip_C"/>
    <property type="match status" value="1"/>
</dbReference>
<sequence length="431" mass="48515">MMKGKISMNKFFKKVMSKLLLVPFLVLSLATPVFATENSSKMKNNNYPIVLVHGFMGWGRDEALGFKYWGGFNDIQEDMKKSGYKVYTATVGPIASNWDRACELYAYIKGGRVDYGKVHSKKYGHLRYGKTFPGLYPEWGEKDQYGNVKKIHLIGHSMGGQTIRTLVQLLEQGSNEEVIGTNQNELSPLFKGDKSWVCSVTSISTPHDGTSILDDKNFAINTIVQKMLGTLASVTGNNKSFIYDFKADQWGLKRESGESYSKYVSKVLNSDIWNTKDIAKWDLSPQGAKELNKWVKAQPDVYYFSWTTKATKTIPIIGRVVPDPIFMNPVLMPTAEIMTHHTNKGEGGIKIDSKWFHNDGAVNVISSNGPKLGSHDKIVRYKFYELPKKGQWTDMGIIENTDHMDIVGIASIRNLNGFYNNIGKQLTSLQK</sequence>
<evidence type="ECO:0000259" key="10">
    <source>
        <dbReference type="Pfam" id="PF24708"/>
    </source>
</evidence>
<evidence type="ECO:0000256" key="2">
    <source>
        <dbReference type="ARBA" id="ARBA00004613"/>
    </source>
</evidence>
<evidence type="ECO:0000256" key="1">
    <source>
        <dbReference type="ARBA" id="ARBA00001024"/>
    </source>
</evidence>
<keyword evidence="6" id="KW-0378">Hydrolase</keyword>
<dbReference type="PANTHER" id="PTHR34043:SF3">
    <property type="entry name" value="ALPHA_BETA-HYDROLASES SUPERFAMILY PROTEIN"/>
    <property type="match status" value="1"/>
</dbReference>
<feature type="domain" description="Lipase-like C-terminal" evidence="10">
    <location>
        <begin position="45"/>
        <end position="412"/>
    </location>
</feature>
<comment type="catalytic activity">
    <reaction evidence="1">
        <text>a triacylglycerol + H2O = a diacylglycerol + a fatty acid + H(+)</text>
        <dbReference type="Rhea" id="RHEA:12044"/>
        <dbReference type="ChEBI" id="CHEBI:15377"/>
        <dbReference type="ChEBI" id="CHEBI:15378"/>
        <dbReference type="ChEBI" id="CHEBI:17855"/>
        <dbReference type="ChEBI" id="CHEBI:18035"/>
        <dbReference type="ChEBI" id="CHEBI:28868"/>
        <dbReference type="EC" id="3.1.1.3"/>
    </reaction>
</comment>
<evidence type="ECO:0000256" key="8">
    <source>
        <dbReference type="ARBA" id="ARBA00023098"/>
    </source>
</evidence>
<evidence type="ECO:0000256" key="5">
    <source>
        <dbReference type="ARBA" id="ARBA00022729"/>
    </source>
</evidence>
<dbReference type="OrthoDB" id="2004167at2"/>
<keyword evidence="7" id="KW-0442">Lipid degradation</keyword>
<proteinExistence type="predicted"/>
<gene>
    <name evidence="11" type="ORF">Z968_00380</name>
</gene>
<feature type="chain" id="PRO_5001970567" description="triacylglycerol lipase" evidence="9">
    <location>
        <begin position="36"/>
        <end position="431"/>
    </location>
</feature>
<dbReference type="SUPFAM" id="SSF53474">
    <property type="entry name" value="alpha/beta-Hydrolases"/>
    <property type="match status" value="1"/>
</dbReference>
<dbReference type="InterPro" id="IPR029058">
    <property type="entry name" value="AB_hydrolase_fold"/>
</dbReference>
<keyword evidence="5 9" id="KW-0732">Signal</keyword>
<evidence type="ECO:0000256" key="9">
    <source>
        <dbReference type="SAM" id="SignalP"/>
    </source>
</evidence>
<feature type="signal peptide" evidence="9">
    <location>
        <begin position="1"/>
        <end position="35"/>
    </location>
</feature>
<evidence type="ECO:0000313" key="12">
    <source>
        <dbReference type="Proteomes" id="UP000030012"/>
    </source>
</evidence>
<dbReference type="GO" id="GO:0004806">
    <property type="term" value="F:triacylglycerol lipase activity"/>
    <property type="evidence" value="ECO:0007669"/>
    <property type="project" value="UniProtKB-EC"/>
</dbReference>
<dbReference type="PANTHER" id="PTHR34043">
    <property type="entry name" value="ALPHA/BETA-HYDROLASES SUPERFAMILY PROTEIN"/>
    <property type="match status" value="1"/>
</dbReference>
<dbReference type="GO" id="GO:0016042">
    <property type="term" value="P:lipid catabolic process"/>
    <property type="evidence" value="ECO:0007669"/>
    <property type="project" value="UniProtKB-KW"/>
</dbReference>